<keyword evidence="2" id="KW-1185">Reference proteome</keyword>
<proteinExistence type="predicted"/>
<evidence type="ECO:0000313" key="1">
    <source>
        <dbReference type="EMBL" id="KOB72454.1"/>
    </source>
</evidence>
<organism evidence="1 2">
    <name type="scientific">Operophtera brumata</name>
    <name type="common">Winter moth</name>
    <name type="synonym">Phalaena brumata</name>
    <dbReference type="NCBI Taxonomy" id="104452"/>
    <lineage>
        <taxon>Eukaryota</taxon>
        <taxon>Metazoa</taxon>
        <taxon>Ecdysozoa</taxon>
        <taxon>Arthropoda</taxon>
        <taxon>Hexapoda</taxon>
        <taxon>Insecta</taxon>
        <taxon>Pterygota</taxon>
        <taxon>Neoptera</taxon>
        <taxon>Endopterygota</taxon>
        <taxon>Lepidoptera</taxon>
        <taxon>Glossata</taxon>
        <taxon>Ditrysia</taxon>
        <taxon>Geometroidea</taxon>
        <taxon>Geometridae</taxon>
        <taxon>Larentiinae</taxon>
        <taxon>Operophtera</taxon>
    </lineage>
</organism>
<reference evidence="1 2" key="1">
    <citation type="journal article" date="2015" name="Genome Biol. Evol.">
        <title>The genome of winter moth (Operophtera brumata) provides a genomic perspective on sexual dimorphism and phenology.</title>
        <authorList>
            <person name="Derks M.F."/>
            <person name="Smit S."/>
            <person name="Salis L."/>
            <person name="Schijlen E."/>
            <person name="Bossers A."/>
            <person name="Mateman C."/>
            <person name="Pijl A.S."/>
            <person name="de Ridder D."/>
            <person name="Groenen M.A."/>
            <person name="Visser M.E."/>
            <person name="Megens H.J."/>
        </authorList>
    </citation>
    <scope>NUCLEOTIDE SEQUENCE [LARGE SCALE GENOMIC DNA]</scope>
    <source>
        <strain evidence="1">WM2013NL</strain>
        <tissue evidence="1">Head and thorax</tissue>
    </source>
</reference>
<accession>A0A0L7LAM6</accession>
<dbReference type="AlphaFoldDB" id="A0A0L7LAM6"/>
<gene>
    <name evidence="1" type="ORF">OBRU01_12200</name>
</gene>
<dbReference type="EMBL" id="JTDY01001956">
    <property type="protein sequence ID" value="KOB72454.1"/>
    <property type="molecule type" value="Genomic_DNA"/>
</dbReference>
<sequence>MTLTDTVRANEEKITSLQNEVLQLKSDSPTTSKVKSTSPSLPTSYDELIVELQERAERSRNIVMVCITEKHSDSVEDRREVDGHEVQKVIETIYPDCQQPVRVLRLGMYNAMKTRPLKVCFASQDTAKAILRNKGNIKIEGVRIYSDQTPQQQKSMMINLKNELKQRQVNGEGNLTIKYVKGIPKIIKQLNVSQSRNN</sequence>
<dbReference type="Proteomes" id="UP000037510">
    <property type="component" value="Unassembled WGS sequence"/>
</dbReference>
<comment type="caution">
    <text evidence="1">The sequence shown here is derived from an EMBL/GenBank/DDBJ whole genome shotgun (WGS) entry which is preliminary data.</text>
</comment>
<protein>
    <submittedName>
        <fullName evidence="1">Uncharacterized protein</fullName>
    </submittedName>
</protein>
<evidence type="ECO:0000313" key="2">
    <source>
        <dbReference type="Proteomes" id="UP000037510"/>
    </source>
</evidence>
<name>A0A0L7LAM6_OPEBR</name>